<proteinExistence type="predicted"/>
<accession>W6U8H6</accession>
<dbReference type="RefSeq" id="XP_024348734.1">
    <property type="nucleotide sequence ID" value="XM_024496878.1"/>
</dbReference>
<dbReference type="OMA" id="MTHNSCT"/>
<dbReference type="InterPro" id="IPR052600">
    <property type="entry name" value="Nuc_rcpt_coact/corep"/>
</dbReference>
<dbReference type="KEGG" id="egl:EGR_07629"/>
<evidence type="ECO:0000313" key="2">
    <source>
        <dbReference type="EMBL" id="EUB57538.1"/>
    </source>
</evidence>
<dbReference type="SUPFAM" id="SSF54928">
    <property type="entry name" value="RNA-binding domain, RBD"/>
    <property type="match status" value="1"/>
</dbReference>
<comment type="caution">
    <text evidence="2">The sequence shown here is derived from an EMBL/GenBank/DDBJ whole genome shotgun (WGS) entry which is preliminary data.</text>
</comment>
<dbReference type="GO" id="GO:0003676">
    <property type="term" value="F:nucleic acid binding"/>
    <property type="evidence" value="ECO:0007669"/>
    <property type="project" value="InterPro"/>
</dbReference>
<feature type="compositionally biased region" description="Low complexity" evidence="1">
    <location>
        <begin position="338"/>
        <end position="355"/>
    </location>
</feature>
<organism evidence="2 3">
    <name type="scientific">Echinococcus granulosus</name>
    <name type="common">Hydatid tapeworm</name>
    <dbReference type="NCBI Taxonomy" id="6210"/>
    <lineage>
        <taxon>Eukaryota</taxon>
        <taxon>Metazoa</taxon>
        <taxon>Spiralia</taxon>
        <taxon>Lophotrochozoa</taxon>
        <taxon>Platyhelminthes</taxon>
        <taxon>Cestoda</taxon>
        <taxon>Eucestoda</taxon>
        <taxon>Cyclophyllidea</taxon>
        <taxon>Taeniidae</taxon>
        <taxon>Echinococcus</taxon>
        <taxon>Echinococcus granulosus group</taxon>
    </lineage>
</organism>
<reference evidence="2 3" key="1">
    <citation type="journal article" date="2013" name="Nat. Genet.">
        <title>The genome of the hydatid tapeworm Echinococcus granulosus.</title>
        <authorList>
            <person name="Zheng H."/>
            <person name="Zhang W."/>
            <person name="Zhang L."/>
            <person name="Zhang Z."/>
            <person name="Li J."/>
            <person name="Lu G."/>
            <person name="Zhu Y."/>
            <person name="Wang Y."/>
            <person name="Huang Y."/>
            <person name="Liu J."/>
            <person name="Kang H."/>
            <person name="Chen J."/>
            <person name="Wang L."/>
            <person name="Chen A."/>
            <person name="Yu S."/>
            <person name="Gao Z."/>
            <person name="Jin L."/>
            <person name="Gu W."/>
            <person name="Wang Z."/>
            <person name="Zhao L."/>
            <person name="Shi B."/>
            <person name="Wen H."/>
            <person name="Lin R."/>
            <person name="Jones M.K."/>
            <person name="Brejova B."/>
            <person name="Vinar T."/>
            <person name="Zhao G."/>
            <person name="McManus D.P."/>
            <person name="Chen Z."/>
            <person name="Zhou Y."/>
            <person name="Wang S."/>
        </authorList>
    </citation>
    <scope>NUCLEOTIDE SEQUENCE [LARGE SCALE GENOMIC DNA]</scope>
</reference>
<dbReference type="PANTHER" id="PTHR23295:SF6">
    <property type="entry name" value="NEOSIN, ISOFORM A"/>
    <property type="match status" value="1"/>
</dbReference>
<feature type="compositionally biased region" description="Basic and acidic residues" evidence="1">
    <location>
        <begin position="146"/>
        <end position="157"/>
    </location>
</feature>
<keyword evidence="3" id="KW-1185">Reference proteome</keyword>
<dbReference type="Gene3D" id="3.40.50.800">
    <property type="entry name" value="Anticodon-binding domain"/>
    <property type="match status" value="1"/>
</dbReference>
<evidence type="ECO:0000256" key="1">
    <source>
        <dbReference type="SAM" id="MobiDB-lite"/>
    </source>
</evidence>
<dbReference type="GeneID" id="36343344"/>
<feature type="compositionally biased region" description="Basic residues" evidence="1">
    <location>
        <begin position="419"/>
        <end position="429"/>
    </location>
</feature>
<dbReference type="InterPro" id="IPR036621">
    <property type="entry name" value="Anticodon-bd_dom_sf"/>
</dbReference>
<dbReference type="AlphaFoldDB" id="W6U8H6"/>
<feature type="compositionally biased region" description="Low complexity" evidence="1">
    <location>
        <begin position="107"/>
        <end position="124"/>
    </location>
</feature>
<dbReference type="OrthoDB" id="10044938at2759"/>
<name>W6U8H6_ECHGR</name>
<dbReference type="InterPro" id="IPR035979">
    <property type="entry name" value="RBD_domain_sf"/>
</dbReference>
<feature type="compositionally biased region" description="Basic residues" evidence="1">
    <location>
        <begin position="356"/>
        <end position="371"/>
    </location>
</feature>
<gene>
    <name evidence="2" type="ORF">EGR_07629</name>
</gene>
<feature type="region of interest" description="Disordered" evidence="1">
    <location>
        <begin position="335"/>
        <end position="377"/>
    </location>
</feature>
<dbReference type="PANTHER" id="PTHR23295">
    <property type="entry name" value="NUCLEAR RECEPTOR COACTIVATOR 5-RELATED"/>
    <property type="match status" value="1"/>
</dbReference>
<dbReference type="CTD" id="36343344"/>
<evidence type="ECO:0008006" key="4">
    <source>
        <dbReference type="Google" id="ProtNLM"/>
    </source>
</evidence>
<dbReference type="EMBL" id="APAU02000082">
    <property type="protein sequence ID" value="EUB57538.1"/>
    <property type="molecule type" value="Genomic_DNA"/>
</dbReference>
<dbReference type="STRING" id="6210.W6U8H6"/>
<feature type="region of interest" description="Disordered" evidence="1">
    <location>
        <begin position="98"/>
        <end position="178"/>
    </location>
</feature>
<evidence type="ECO:0000313" key="3">
    <source>
        <dbReference type="Proteomes" id="UP000019149"/>
    </source>
</evidence>
<dbReference type="Proteomes" id="UP000019149">
    <property type="component" value="Unassembled WGS sequence"/>
</dbReference>
<protein>
    <recommendedName>
        <fullName evidence="4">Nuclear receptor coactivator 5</fullName>
    </recommendedName>
</protein>
<dbReference type="SUPFAM" id="SSF52954">
    <property type="entry name" value="Class II aaRS ABD-related"/>
    <property type="match status" value="1"/>
</dbReference>
<sequence>MRSRRDLSRSSSKGCLKRVVIEGLKPPFDKDNTIRTWLARYGTVEGKHIERFYNSLVVKFSSELQAAEAVRCENGIRSSGSNIKVHLADSETIRQLIQRHSRRKRSLSQQQRRSTSSRSESSTRPARKPRLKTLGSRGLDVKSQAPKRESSAQESREATTSAQPQHQRHSRQRFSTSQSSNEYDVAVLAITHDLVQYAETVQALLHRRAIEEGSLLLDHDRQKQQQQEVSELHFRSPRVKIMVLMSVDHIAPCMQDLGEEGVLFAILLNVANMTHNSCTLRILHSSTQQEHRNMPLPDAIDLLLRDFADYLEAEAASSAGSVAVLKASSPLPLPAPLSPTFQQHLQQSHQQQSHQQTHHRRRCCRHRHRHTSLSSLSTCTSISSSSLSFRSASSSATSSSNHLQKSRRKSHQSQQQKQLRLHHRHHHQQQQHSTREEADTSVTALGAETIPAPDDPNFLAPSRHVAVLLRMLADSRILSVGELDEISAFIAQRRARLTSELTAAESLVHRLPSSPHLYIDTSEALQMNETAFSSASEVIVTPNVGPKEPEFLHREALPVSRYQAIFSDPSNRRRLRAHRGLRGRPSADSGVLSSSGRVGELTSYTSQKEGFLCECQSLRRVGTEERKGLPELRRSAIDISPIGGPWKFVCLWEYLVAMSRCNSICCGPYCSTLPF</sequence>
<feature type="compositionally biased region" description="Low complexity" evidence="1">
    <location>
        <begin position="391"/>
        <end position="403"/>
    </location>
</feature>
<feature type="region of interest" description="Disordered" evidence="1">
    <location>
        <begin position="391"/>
        <end position="440"/>
    </location>
</feature>